<organism evidence="1 2">
    <name type="scientific">Plectosphaerella cucumerina</name>
    <dbReference type="NCBI Taxonomy" id="40658"/>
    <lineage>
        <taxon>Eukaryota</taxon>
        <taxon>Fungi</taxon>
        <taxon>Dikarya</taxon>
        <taxon>Ascomycota</taxon>
        <taxon>Pezizomycotina</taxon>
        <taxon>Sordariomycetes</taxon>
        <taxon>Hypocreomycetidae</taxon>
        <taxon>Glomerellales</taxon>
        <taxon>Plectosphaerellaceae</taxon>
        <taxon>Plectosphaerella</taxon>
    </lineage>
</organism>
<dbReference type="Proteomes" id="UP000813385">
    <property type="component" value="Unassembled WGS sequence"/>
</dbReference>
<dbReference type="OrthoDB" id="21214at2759"/>
<evidence type="ECO:0000313" key="1">
    <source>
        <dbReference type="EMBL" id="KAH7349648.1"/>
    </source>
</evidence>
<comment type="caution">
    <text evidence="1">The sequence shown here is derived from an EMBL/GenBank/DDBJ whole genome shotgun (WGS) entry which is preliminary data.</text>
</comment>
<sequence>MSKRRRQRASSKSANCHEARNATPLGKKILVLERARARGNWSGCLGKVGNLMEESLAGCWIEETVRWLLAISPMSPLHIFHPSHPAWGQLPGTMKLFRRKSHDAPPPVPPLQHTHVIQLFPHKSHDGIKIHDLTPSITTPYPSDAFKEETLQLAKDRADSPPTWIIRDPPRSQGNRIRTLHFSPDEDAPVLASWDPSRWEHGTNDFSFPDDSPHSSHVISTTRRGMLRHEAFVKDSVEYIWKCDSASRRTTTLYKTIGGREMVVAKYAMPSIFAKTGGTLVVDAGGVDLVVAILTCAGMVLKLRQTSNM</sequence>
<reference evidence="1" key="1">
    <citation type="journal article" date="2021" name="Nat. Commun.">
        <title>Genetic determinants of endophytism in the Arabidopsis root mycobiome.</title>
        <authorList>
            <person name="Mesny F."/>
            <person name="Miyauchi S."/>
            <person name="Thiergart T."/>
            <person name="Pickel B."/>
            <person name="Atanasova L."/>
            <person name="Karlsson M."/>
            <person name="Huettel B."/>
            <person name="Barry K.W."/>
            <person name="Haridas S."/>
            <person name="Chen C."/>
            <person name="Bauer D."/>
            <person name="Andreopoulos W."/>
            <person name="Pangilinan J."/>
            <person name="LaButti K."/>
            <person name="Riley R."/>
            <person name="Lipzen A."/>
            <person name="Clum A."/>
            <person name="Drula E."/>
            <person name="Henrissat B."/>
            <person name="Kohler A."/>
            <person name="Grigoriev I.V."/>
            <person name="Martin F.M."/>
            <person name="Hacquard S."/>
        </authorList>
    </citation>
    <scope>NUCLEOTIDE SEQUENCE</scope>
    <source>
        <strain evidence="1">MPI-CAGE-AT-0016</strain>
    </source>
</reference>
<protein>
    <submittedName>
        <fullName evidence="1">Uncharacterized protein</fullName>
    </submittedName>
</protein>
<dbReference type="AlphaFoldDB" id="A0A8K0T699"/>
<name>A0A8K0T699_9PEZI</name>
<accession>A0A8K0T699</accession>
<evidence type="ECO:0000313" key="2">
    <source>
        <dbReference type="Proteomes" id="UP000813385"/>
    </source>
</evidence>
<gene>
    <name evidence="1" type="ORF">B0T11DRAFT_301857</name>
</gene>
<dbReference type="EMBL" id="JAGPXD010000006">
    <property type="protein sequence ID" value="KAH7349648.1"/>
    <property type="molecule type" value="Genomic_DNA"/>
</dbReference>
<proteinExistence type="predicted"/>
<keyword evidence="2" id="KW-1185">Reference proteome</keyword>